<evidence type="ECO:0000256" key="1">
    <source>
        <dbReference type="SAM" id="Phobius"/>
    </source>
</evidence>
<protein>
    <submittedName>
        <fullName evidence="2">Uncharacterized protein</fullName>
    </submittedName>
</protein>
<sequence length="136" mass="15113">MTFPPSFQVFIWVMMGALGVSCSVIFSFISWNWLQSGQTKTGSEPRSNFTFLGYAFLFASGLMCCGIAGPPGYALSDDPNLVNKVWILRASGLSLVLSLIAWICILIGQRISMKRNNQNAQRIEQLEKSIQELQNV</sequence>
<accession>A0A316E3Z0</accession>
<evidence type="ECO:0000313" key="3">
    <source>
        <dbReference type="Proteomes" id="UP000245489"/>
    </source>
</evidence>
<proteinExistence type="predicted"/>
<feature type="transmembrane region" description="Helical" evidence="1">
    <location>
        <begin position="51"/>
        <end position="74"/>
    </location>
</feature>
<reference evidence="2 3" key="1">
    <citation type="submission" date="2018-05" db="EMBL/GenBank/DDBJ databases">
        <title>Genomic Encyclopedia of Archaeal and Bacterial Type Strains, Phase II (KMG-II): from individual species to whole genera.</title>
        <authorList>
            <person name="Goeker M."/>
        </authorList>
    </citation>
    <scope>NUCLEOTIDE SEQUENCE [LARGE SCALE GENOMIC DNA]</scope>
    <source>
        <strain evidence="2 3">DSM 22214</strain>
    </source>
</reference>
<keyword evidence="1" id="KW-1133">Transmembrane helix</keyword>
<dbReference type="AlphaFoldDB" id="A0A316E3Z0"/>
<gene>
    <name evidence="2" type="ORF">LV89_04326</name>
</gene>
<comment type="caution">
    <text evidence="2">The sequence shown here is derived from an EMBL/GenBank/DDBJ whole genome shotgun (WGS) entry which is preliminary data.</text>
</comment>
<evidence type="ECO:0000313" key="2">
    <source>
        <dbReference type="EMBL" id="PWK17610.1"/>
    </source>
</evidence>
<dbReference type="RefSeq" id="WP_109744984.1">
    <property type="nucleotide sequence ID" value="NZ_QGGO01000034.1"/>
</dbReference>
<keyword evidence="3" id="KW-1185">Reference proteome</keyword>
<dbReference type="OrthoDB" id="9858340at2"/>
<feature type="transmembrane region" description="Helical" evidence="1">
    <location>
        <begin position="6"/>
        <end position="31"/>
    </location>
</feature>
<keyword evidence="1" id="KW-0812">Transmembrane</keyword>
<dbReference type="Proteomes" id="UP000245489">
    <property type="component" value="Unassembled WGS sequence"/>
</dbReference>
<keyword evidence="1" id="KW-0472">Membrane</keyword>
<feature type="transmembrane region" description="Helical" evidence="1">
    <location>
        <begin position="86"/>
        <end position="108"/>
    </location>
</feature>
<organism evidence="2 3">
    <name type="scientific">Arcicella aurantiaca</name>
    <dbReference type="NCBI Taxonomy" id="591202"/>
    <lineage>
        <taxon>Bacteria</taxon>
        <taxon>Pseudomonadati</taxon>
        <taxon>Bacteroidota</taxon>
        <taxon>Cytophagia</taxon>
        <taxon>Cytophagales</taxon>
        <taxon>Flectobacillaceae</taxon>
        <taxon>Arcicella</taxon>
    </lineage>
</organism>
<name>A0A316E3Z0_9BACT</name>
<dbReference type="EMBL" id="QGGO01000034">
    <property type="protein sequence ID" value="PWK17610.1"/>
    <property type="molecule type" value="Genomic_DNA"/>
</dbReference>